<proteinExistence type="predicted"/>
<evidence type="ECO:0000313" key="2">
    <source>
        <dbReference type="EMBL" id="MBU2692974.1"/>
    </source>
</evidence>
<protein>
    <submittedName>
        <fullName evidence="2">STAS domain-containing protein</fullName>
    </submittedName>
</protein>
<name>A0A948S382_UNCEI</name>
<evidence type="ECO:0000259" key="1">
    <source>
        <dbReference type="PROSITE" id="PS50801"/>
    </source>
</evidence>
<sequence length="144" mass="16079">MSSLGMTRIGSLWWVQVMGSLTQNDLRQLSTLTSRLGTHPPSKILLDFSEVRHLDFRGSHFLLATCRLVRLRGGEMQMTGVSDYLWDLLRLGVAQEVDELITNPKPAPDRNSSQTPTLQEPLLRACPTMVQLGMGYSMPLPSPN</sequence>
<comment type="caution">
    <text evidence="2">The sequence shown here is derived from an EMBL/GenBank/DDBJ whole genome shotgun (WGS) entry which is preliminary data.</text>
</comment>
<organism evidence="2 3">
    <name type="scientific">Eiseniibacteriota bacterium</name>
    <dbReference type="NCBI Taxonomy" id="2212470"/>
    <lineage>
        <taxon>Bacteria</taxon>
        <taxon>Candidatus Eiseniibacteriota</taxon>
    </lineage>
</organism>
<accession>A0A948S382</accession>
<dbReference type="CDD" id="cd07043">
    <property type="entry name" value="STAS_anti-anti-sigma_factors"/>
    <property type="match status" value="1"/>
</dbReference>
<dbReference type="Pfam" id="PF13466">
    <property type="entry name" value="STAS_2"/>
    <property type="match status" value="1"/>
</dbReference>
<dbReference type="PROSITE" id="PS50801">
    <property type="entry name" value="STAS"/>
    <property type="match status" value="1"/>
</dbReference>
<reference evidence="2" key="1">
    <citation type="submission" date="2021-05" db="EMBL/GenBank/DDBJ databases">
        <title>Energy efficiency and biological interactions define the core microbiome of deep oligotrophic groundwater.</title>
        <authorList>
            <person name="Mehrshad M."/>
            <person name="Lopez-Fernandez M."/>
            <person name="Bell E."/>
            <person name="Bernier-Latmani R."/>
            <person name="Bertilsson S."/>
            <person name="Dopson M."/>
        </authorList>
    </citation>
    <scope>NUCLEOTIDE SEQUENCE</scope>
    <source>
        <strain evidence="2">Modern_marine.mb.64</strain>
    </source>
</reference>
<dbReference type="InterPro" id="IPR058548">
    <property type="entry name" value="MlaB-like_STAS"/>
</dbReference>
<dbReference type="EMBL" id="JAHJDP010000107">
    <property type="protein sequence ID" value="MBU2692974.1"/>
    <property type="molecule type" value="Genomic_DNA"/>
</dbReference>
<dbReference type="Gene3D" id="3.30.750.24">
    <property type="entry name" value="STAS domain"/>
    <property type="match status" value="1"/>
</dbReference>
<dbReference type="Proteomes" id="UP000777784">
    <property type="component" value="Unassembled WGS sequence"/>
</dbReference>
<feature type="domain" description="STAS" evidence="1">
    <location>
        <begin position="1"/>
        <end position="90"/>
    </location>
</feature>
<gene>
    <name evidence="2" type="ORF">KJ970_18810</name>
</gene>
<dbReference type="AlphaFoldDB" id="A0A948S382"/>
<dbReference type="InterPro" id="IPR036513">
    <property type="entry name" value="STAS_dom_sf"/>
</dbReference>
<dbReference type="SUPFAM" id="SSF52091">
    <property type="entry name" value="SpoIIaa-like"/>
    <property type="match status" value="1"/>
</dbReference>
<dbReference type="InterPro" id="IPR002645">
    <property type="entry name" value="STAS_dom"/>
</dbReference>
<evidence type="ECO:0000313" key="3">
    <source>
        <dbReference type="Proteomes" id="UP000777784"/>
    </source>
</evidence>